<evidence type="ECO:0000313" key="2">
    <source>
        <dbReference type="Proteomes" id="UP000399805"/>
    </source>
</evidence>
<protein>
    <submittedName>
        <fullName evidence="1">Uncharacterized protein</fullName>
    </submittedName>
</protein>
<organism evidence="1 2">
    <name type="scientific">Amycolatopsis camponoti</name>
    <dbReference type="NCBI Taxonomy" id="2606593"/>
    <lineage>
        <taxon>Bacteria</taxon>
        <taxon>Bacillati</taxon>
        <taxon>Actinomycetota</taxon>
        <taxon>Actinomycetes</taxon>
        <taxon>Pseudonocardiales</taxon>
        <taxon>Pseudonocardiaceae</taxon>
        <taxon>Amycolatopsis</taxon>
    </lineage>
</organism>
<name>A0A6I8LZA4_9PSEU</name>
<dbReference type="AlphaFoldDB" id="A0A6I8LZA4"/>
<evidence type="ECO:0000313" key="1">
    <source>
        <dbReference type="EMBL" id="VVJ21900.1"/>
    </source>
</evidence>
<proteinExistence type="predicted"/>
<accession>A0A6I8LZA4</accession>
<dbReference type="Proteomes" id="UP000399805">
    <property type="component" value="Unassembled WGS sequence"/>
</dbReference>
<gene>
    <name evidence="1" type="ORF">AA23TX_06914</name>
</gene>
<reference evidence="1 2" key="1">
    <citation type="submission" date="2019-09" db="EMBL/GenBank/DDBJ databases">
        <authorList>
            <person name="Leyn A S."/>
        </authorList>
    </citation>
    <scope>NUCLEOTIDE SEQUENCE [LARGE SCALE GENOMIC DNA]</scope>
    <source>
        <strain evidence="1">AA231_1</strain>
    </source>
</reference>
<keyword evidence="2" id="KW-1185">Reference proteome</keyword>
<sequence length="88" mass="9315">MESPLDDLDDEYPVGWVLTYRRRRTPGAPFGGFAAGVVLGPPVRDACTGLESIPLASLGDGPTVWVADRDVIGIQPRRVPDSGAAAPR</sequence>
<dbReference type="EMBL" id="CABVGP010000002">
    <property type="protein sequence ID" value="VVJ21900.1"/>
    <property type="molecule type" value="Genomic_DNA"/>
</dbReference>